<keyword evidence="3" id="KW-1185">Reference proteome</keyword>
<organism evidence="2 3">
    <name type="scientific">Neolewinella agarilytica</name>
    <dbReference type="NCBI Taxonomy" id="478744"/>
    <lineage>
        <taxon>Bacteria</taxon>
        <taxon>Pseudomonadati</taxon>
        <taxon>Bacteroidota</taxon>
        <taxon>Saprospiria</taxon>
        <taxon>Saprospirales</taxon>
        <taxon>Lewinellaceae</taxon>
        <taxon>Neolewinella</taxon>
    </lineage>
</organism>
<protein>
    <recommendedName>
        <fullName evidence="4">Lipoprotein</fullName>
    </recommendedName>
</protein>
<dbReference type="Proteomes" id="UP000199021">
    <property type="component" value="Unassembled WGS sequence"/>
</dbReference>
<dbReference type="OrthoDB" id="5622627at2"/>
<reference evidence="3" key="1">
    <citation type="submission" date="2016-10" db="EMBL/GenBank/DDBJ databases">
        <authorList>
            <person name="Varghese N."/>
            <person name="Submissions S."/>
        </authorList>
    </citation>
    <scope>NUCLEOTIDE SEQUENCE [LARGE SCALE GENOMIC DNA]</scope>
    <source>
        <strain evidence="3">DSM 24740</strain>
    </source>
</reference>
<dbReference type="AlphaFoldDB" id="A0A1H9KQJ5"/>
<dbReference type="EMBL" id="FOFB01000021">
    <property type="protein sequence ID" value="SER01197.1"/>
    <property type="molecule type" value="Genomic_DNA"/>
</dbReference>
<sequence length="147" mass="15875">MKAPHFLFVVLSLLLTSCAPDTPPGEEPEQNRTEQVDTLAAAPTSGLPPMAEKGDTSKIRRIVLNGYTCGDNCYLQYTPLVNGGHNQDALCSTPLCAEWEALGELPDELLGQEAIARFSVAPQYDGAGEVMQEDFPSIVELQLAEPQ</sequence>
<dbReference type="PROSITE" id="PS51257">
    <property type="entry name" value="PROKAR_LIPOPROTEIN"/>
    <property type="match status" value="1"/>
</dbReference>
<dbReference type="InParanoid" id="A0A1H9KQJ5"/>
<proteinExistence type="predicted"/>
<dbReference type="RefSeq" id="WP_090171030.1">
    <property type="nucleotide sequence ID" value="NZ_FOFB01000021.1"/>
</dbReference>
<gene>
    <name evidence="2" type="ORF">SAMN05444359_12167</name>
</gene>
<dbReference type="STRING" id="478744.SAMN05444359_12167"/>
<evidence type="ECO:0008006" key="4">
    <source>
        <dbReference type="Google" id="ProtNLM"/>
    </source>
</evidence>
<evidence type="ECO:0000313" key="3">
    <source>
        <dbReference type="Proteomes" id="UP000199021"/>
    </source>
</evidence>
<name>A0A1H9KQJ5_9BACT</name>
<evidence type="ECO:0000313" key="2">
    <source>
        <dbReference type="EMBL" id="SER01197.1"/>
    </source>
</evidence>
<feature type="chain" id="PRO_5011732361" description="Lipoprotein" evidence="1">
    <location>
        <begin position="20"/>
        <end position="147"/>
    </location>
</feature>
<keyword evidence="1" id="KW-0732">Signal</keyword>
<accession>A0A1H9KQJ5</accession>
<evidence type="ECO:0000256" key="1">
    <source>
        <dbReference type="SAM" id="SignalP"/>
    </source>
</evidence>
<feature type="signal peptide" evidence="1">
    <location>
        <begin position="1"/>
        <end position="19"/>
    </location>
</feature>